<protein>
    <submittedName>
        <fullName evidence="1">Unannotated protein</fullName>
    </submittedName>
</protein>
<name>A0A6J6GP89_9ZZZZ</name>
<gene>
    <name evidence="1" type="ORF">UFOPK1493_04471</name>
</gene>
<evidence type="ECO:0000313" key="1">
    <source>
        <dbReference type="EMBL" id="CAB4603182.1"/>
    </source>
</evidence>
<organism evidence="1">
    <name type="scientific">freshwater metagenome</name>
    <dbReference type="NCBI Taxonomy" id="449393"/>
    <lineage>
        <taxon>unclassified sequences</taxon>
        <taxon>metagenomes</taxon>
        <taxon>ecological metagenomes</taxon>
    </lineage>
</organism>
<proteinExistence type="predicted"/>
<reference evidence="1" key="1">
    <citation type="submission" date="2020-05" db="EMBL/GenBank/DDBJ databases">
        <authorList>
            <person name="Chiriac C."/>
            <person name="Salcher M."/>
            <person name="Ghai R."/>
            <person name="Kavagutti S V."/>
        </authorList>
    </citation>
    <scope>NUCLEOTIDE SEQUENCE</scope>
</reference>
<dbReference type="EMBL" id="CAEZSR010000360">
    <property type="protein sequence ID" value="CAB4603182.1"/>
    <property type="molecule type" value="Genomic_DNA"/>
</dbReference>
<accession>A0A6J6GP89</accession>
<sequence>MYDADELLREHEYAAPHVVAGHRMHGGMLADGTYQPPRALVREPALDAWTEALRARGGELLDADASLLGGVRLPTVEQSRVLLRNGLGETFWNSLTITGKIEAKGRLLAEMTFPDLQPYVVDDIGEMAIGHLGTGLLYAHGIDEGGLPDQGIGGHDVMWFVARDLAFGAGAYPDVEPPESIARPEAGRRFVPEVEPVVEGMLSLLANLLIIEFRAEIGFAATQAILRTPDLFVDRRAEAELAAELVGRIRADEEIHVRSLRLYLGELASVRFRTVDGGEMPGDEVIGRFWHGLVHWATVEQPALAAAQQRELIAARIARHPDPDRVLSEFDRAA</sequence>
<dbReference type="AlphaFoldDB" id="A0A6J6GP89"/>